<evidence type="ECO:0000256" key="2">
    <source>
        <dbReference type="ARBA" id="ARBA00001946"/>
    </source>
</evidence>
<accession>A0A5B8M2L1</accession>
<dbReference type="InterPro" id="IPR045121">
    <property type="entry name" value="CoAse"/>
</dbReference>
<keyword evidence="5" id="KW-0460">Magnesium</keyword>
<dbReference type="EMBL" id="CP042305">
    <property type="protein sequence ID" value="QDZ14159.1"/>
    <property type="molecule type" value="Genomic_DNA"/>
</dbReference>
<gene>
    <name evidence="8" type="ORF">FPZ11_04655</name>
</gene>
<evidence type="ECO:0000256" key="4">
    <source>
        <dbReference type="ARBA" id="ARBA00022801"/>
    </source>
</evidence>
<feature type="domain" description="Nudix hydrolase" evidence="7">
    <location>
        <begin position="44"/>
        <end position="186"/>
    </location>
</feature>
<keyword evidence="9" id="KW-1185">Reference proteome</keyword>
<evidence type="ECO:0000259" key="7">
    <source>
        <dbReference type="PROSITE" id="PS51462"/>
    </source>
</evidence>
<protein>
    <submittedName>
        <fullName evidence="8">CoA pyrophosphatase</fullName>
    </submittedName>
</protein>
<dbReference type="Pfam" id="PF00293">
    <property type="entry name" value="NUDIX"/>
    <property type="match status" value="1"/>
</dbReference>
<reference evidence="8 9" key="1">
    <citation type="submission" date="2019-07" db="EMBL/GenBank/DDBJ databases">
        <title>Full genome sequence of Humibacter sp. WJ7-1.</title>
        <authorList>
            <person name="Im W.-T."/>
        </authorList>
    </citation>
    <scope>NUCLEOTIDE SEQUENCE [LARGE SCALE GENOMIC DNA]</scope>
    <source>
        <strain evidence="8 9">WJ7-1</strain>
    </source>
</reference>
<dbReference type="AlphaFoldDB" id="A0A5B8M2L1"/>
<dbReference type="CDD" id="cd03426">
    <property type="entry name" value="NUDIX_CoAse_Nudt7"/>
    <property type="match status" value="1"/>
</dbReference>
<dbReference type="InterPro" id="IPR015797">
    <property type="entry name" value="NUDIX_hydrolase-like_dom_sf"/>
</dbReference>
<keyword evidence="3" id="KW-0479">Metal-binding</keyword>
<dbReference type="InterPro" id="IPR000086">
    <property type="entry name" value="NUDIX_hydrolase_dom"/>
</dbReference>
<sequence>MTDPQTGPASHSGTSAVDAIAQLRALSAVRQPLVPPELRVVRGTARPASVLILFGSSASDVAASAPDLSVLLQLRASTLREHAGQVSFPGGRREPGDADAVQTALREASEETGLDPSTVEVLAELAPVPLPVSNHSVTPVIGWWASPVPLRAMDRAETSRVWQVPVAQLLDPATRFTAVIHRGGRDFASPAFDVDGTIVWGFTGIVLDRLFDAVGWTLDWDASRRRDIPA</sequence>
<dbReference type="PANTHER" id="PTHR12992">
    <property type="entry name" value="NUDIX HYDROLASE"/>
    <property type="match status" value="1"/>
</dbReference>
<keyword evidence="6" id="KW-0464">Manganese</keyword>
<dbReference type="PANTHER" id="PTHR12992:SF11">
    <property type="entry name" value="MITOCHONDRIAL COENZYME A DIPHOSPHATASE NUDT8"/>
    <property type="match status" value="1"/>
</dbReference>
<organism evidence="8 9">
    <name type="scientific">Humibacter ginsenosidimutans</name>
    <dbReference type="NCBI Taxonomy" id="2599293"/>
    <lineage>
        <taxon>Bacteria</taxon>
        <taxon>Bacillati</taxon>
        <taxon>Actinomycetota</taxon>
        <taxon>Actinomycetes</taxon>
        <taxon>Micrococcales</taxon>
        <taxon>Microbacteriaceae</taxon>
        <taxon>Humibacter</taxon>
    </lineage>
</organism>
<evidence type="ECO:0000256" key="5">
    <source>
        <dbReference type="ARBA" id="ARBA00022842"/>
    </source>
</evidence>
<name>A0A5B8M2L1_9MICO</name>
<dbReference type="SUPFAM" id="SSF55811">
    <property type="entry name" value="Nudix"/>
    <property type="match status" value="1"/>
</dbReference>
<dbReference type="GO" id="GO:0010945">
    <property type="term" value="F:coenzyme A diphosphatase activity"/>
    <property type="evidence" value="ECO:0007669"/>
    <property type="project" value="InterPro"/>
</dbReference>
<comment type="cofactor">
    <cofactor evidence="1">
        <name>Mn(2+)</name>
        <dbReference type="ChEBI" id="CHEBI:29035"/>
    </cofactor>
</comment>
<dbReference type="RefSeq" id="WP_146318791.1">
    <property type="nucleotide sequence ID" value="NZ_CP042305.1"/>
</dbReference>
<evidence type="ECO:0000256" key="3">
    <source>
        <dbReference type="ARBA" id="ARBA00022723"/>
    </source>
</evidence>
<evidence type="ECO:0000313" key="9">
    <source>
        <dbReference type="Proteomes" id="UP000320216"/>
    </source>
</evidence>
<comment type="cofactor">
    <cofactor evidence="2">
        <name>Mg(2+)</name>
        <dbReference type="ChEBI" id="CHEBI:18420"/>
    </cofactor>
</comment>
<evidence type="ECO:0000313" key="8">
    <source>
        <dbReference type="EMBL" id="QDZ14159.1"/>
    </source>
</evidence>
<evidence type="ECO:0000256" key="1">
    <source>
        <dbReference type="ARBA" id="ARBA00001936"/>
    </source>
</evidence>
<dbReference type="Gene3D" id="3.90.79.10">
    <property type="entry name" value="Nucleoside Triphosphate Pyrophosphohydrolase"/>
    <property type="match status" value="1"/>
</dbReference>
<dbReference type="OrthoDB" id="9802805at2"/>
<proteinExistence type="predicted"/>
<dbReference type="KEGG" id="huw:FPZ11_04655"/>
<keyword evidence="4" id="KW-0378">Hydrolase</keyword>
<dbReference type="Proteomes" id="UP000320216">
    <property type="component" value="Chromosome"/>
</dbReference>
<dbReference type="PROSITE" id="PS51462">
    <property type="entry name" value="NUDIX"/>
    <property type="match status" value="1"/>
</dbReference>
<dbReference type="GO" id="GO:0046872">
    <property type="term" value="F:metal ion binding"/>
    <property type="evidence" value="ECO:0007669"/>
    <property type="project" value="UniProtKB-KW"/>
</dbReference>
<evidence type="ECO:0000256" key="6">
    <source>
        <dbReference type="ARBA" id="ARBA00023211"/>
    </source>
</evidence>